<dbReference type="PANTHER" id="PTHR19303:SF74">
    <property type="entry name" value="POGO TRANSPOSABLE ELEMENT WITH KRAB DOMAIN"/>
    <property type="match status" value="1"/>
</dbReference>
<dbReference type="Pfam" id="PF03184">
    <property type="entry name" value="DDE_1"/>
    <property type="match status" value="1"/>
</dbReference>
<dbReference type="PANTHER" id="PTHR19303">
    <property type="entry name" value="TRANSPOSON"/>
    <property type="match status" value="1"/>
</dbReference>
<evidence type="ECO:0000259" key="1">
    <source>
        <dbReference type="Pfam" id="PF03184"/>
    </source>
</evidence>
<proteinExistence type="predicted"/>
<dbReference type="EMBL" id="QGDH01000209">
    <property type="protein sequence ID" value="RAR02651.1"/>
    <property type="molecule type" value="Genomic_DNA"/>
</dbReference>
<sequence length="256" mass="29529">MATENGSRFWLAFVDDVEAGWTNNNIRLAWLEQVFERYTAEKARRRWRLLIVDGHGSHLTPEFIDFCYTKKILLAVFPPHSTHTLQPLDVVLFSPLSYNYSHELNQHLHQSQALIGVKKRDFFPLFWSAWSTTIRPELIKRSFEATGVWPMDAEVMLKRFNATTSGQDEDTELQEVGNGDSWNDIRKTLDAAVADKANAEAKRLSSTLHSLQVQNELLHHENEGLRATITTKHRHQKKSKLLNLQQRKEYHGGAVL</sequence>
<gene>
    <name evidence="2" type="ORF">DDE83_008527</name>
</gene>
<evidence type="ECO:0000313" key="2">
    <source>
        <dbReference type="EMBL" id="RAR02651.1"/>
    </source>
</evidence>
<organism evidence="2 3">
    <name type="scientific">Stemphylium lycopersici</name>
    <name type="common">Tomato gray leaf spot disease fungus</name>
    <name type="synonym">Thyrospora lycopersici</name>
    <dbReference type="NCBI Taxonomy" id="183478"/>
    <lineage>
        <taxon>Eukaryota</taxon>
        <taxon>Fungi</taxon>
        <taxon>Dikarya</taxon>
        <taxon>Ascomycota</taxon>
        <taxon>Pezizomycotina</taxon>
        <taxon>Dothideomycetes</taxon>
        <taxon>Pleosporomycetidae</taxon>
        <taxon>Pleosporales</taxon>
        <taxon>Pleosporineae</taxon>
        <taxon>Pleosporaceae</taxon>
        <taxon>Stemphylium</taxon>
    </lineage>
</organism>
<comment type="caution">
    <text evidence="2">The sequence shown here is derived from an EMBL/GenBank/DDBJ whole genome shotgun (WGS) entry which is preliminary data.</text>
</comment>
<dbReference type="GO" id="GO:0003677">
    <property type="term" value="F:DNA binding"/>
    <property type="evidence" value="ECO:0007669"/>
    <property type="project" value="TreeGrafter"/>
</dbReference>
<keyword evidence="3" id="KW-1185">Reference proteome</keyword>
<evidence type="ECO:0000313" key="3">
    <source>
        <dbReference type="Proteomes" id="UP000249619"/>
    </source>
</evidence>
<protein>
    <submittedName>
        <fullName evidence="2">Pogo transposable</fullName>
    </submittedName>
</protein>
<dbReference type="GO" id="GO:0005634">
    <property type="term" value="C:nucleus"/>
    <property type="evidence" value="ECO:0007669"/>
    <property type="project" value="TreeGrafter"/>
</dbReference>
<dbReference type="InterPro" id="IPR050863">
    <property type="entry name" value="CenT-Element_Derived"/>
</dbReference>
<feature type="domain" description="DDE-1" evidence="1">
    <location>
        <begin position="19"/>
        <end position="143"/>
    </location>
</feature>
<dbReference type="Proteomes" id="UP000249619">
    <property type="component" value="Unassembled WGS sequence"/>
</dbReference>
<dbReference type="InterPro" id="IPR004875">
    <property type="entry name" value="DDE_SF_endonuclease_dom"/>
</dbReference>
<reference evidence="3" key="1">
    <citation type="submission" date="2018-05" db="EMBL/GenBank/DDBJ databases">
        <title>Draft genome sequence of Stemphylium lycopersici strain CIDEFI 213.</title>
        <authorList>
            <person name="Medina R."/>
            <person name="Franco M.E.E."/>
            <person name="Lucentini C.G."/>
            <person name="Saparrat M.C.N."/>
            <person name="Balatti P.A."/>
        </authorList>
    </citation>
    <scope>NUCLEOTIDE SEQUENCE [LARGE SCALE GENOMIC DNA]</scope>
    <source>
        <strain evidence="3">CIDEFI 213</strain>
    </source>
</reference>
<dbReference type="AlphaFoldDB" id="A0A364MT61"/>
<accession>A0A364MT61</accession>
<name>A0A364MT61_STELY</name>